<dbReference type="EMBL" id="AFBI03000204">
    <property type="protein sequence ID" value="EJW01270.1"/>
    <property type="molecule type" value="Genomic_DNA"/>
</dbReference>
<name>J9DF87_EDHAE</name>
<reference evidence="1 2" key="1">
    <citation type="submission" date="2011-08" db="EMBL/GenBank/DDBJ databases">
        <authorList>
            <person name="Liu Z.J."/>
            <person name="Shi F.L."/>
            <person name="Lu J.Q."/>
            <person name="Li M."/>
            <person name="Wang Z.L."/>
        </authorList>
    </citation>
    <scope>NUCLEOTIDE SEQUENCE [LARGE SCALE GENOMIC DNA]</scope>
    <source>
        <strain evidence="1 2">USNM 41457</strain>
    </source>
</reference>
<keyword evidence="2" id="KW-1185">Reference proteome</keyword>
<sequence length="125" mass="15339">MIKAKKFIYISKLKLAINRIPKMSLKMLKYANSYIRHKRTEFKENNSNMSCYIFDDDNLEELKRLTNKFEDQVNEVIDEKYESNEKFCGLKISYFFVLFPDLIQFFDCEKYKNKSDYYFIKWIKQ</sequence>
<reference evidence="2" key="2">
    <citation type="submission" date="2015-07" db="EMBL/GenBank/DDBJ databases">
        <title>Contrasting host-pathogen interactions and genome evolution in two generalist and specialist microsporidian pathogens of mosquitoes.</title>
        <authorList>
            <consortium name="The Broad Institute Genomics Platform"/>
            <consortium name="The Broad Institute Genome Sequencing Center for Infectious Disease"/>
            <person name="Cuomo C.A."/>
            <person name="Sanscrainte N.D."/>
            <person name="Goldberg J.M."/>
            <person name="Heiman D."/>
            <person name="Young S."/>
            <person name="Zeng Q."/>
            <person name="Becnel J.J."/>
            <person name="Birren B.W."/>
        </authorList>
    </citation>
    <scope>NUCLEOTIDE SEQUENCE [LARGE SCALE GENOMIC DNA]</scope>
    <source>
        <strain evidence="2">USNM 41457</strain>
    </source>
</reference>
<dbReference type="HOGENOM" id="CLU_1992606_0_0_1"/>
<evidence type="ECO:0000313" key="1">
    <source>
        <dbReference type="EMBL" id="EJW01270.1"/>
    </source>
</evidence>
<comment type="caution">
    <text evidence="1">The sequence shown here is derived from an EMBL/GenBank/DDBJ whole genome shotgun (WGS) entry which is preliminary data.</text>
</comment>
<dbReference type="AlphaFoldDB" id="J9DF87"/>
<dbReference type="VEuPathDB" id="MicrosporidiaDB:EDEG_04033"/>
<accession>J9DF87</accession>
<gene>
    <name evidence="1" type="ORF">EDEG_04033</name>
</gene>
<evidence type="ECO:0000313" key="2">
    <source>
        <dbReference type="Proteomes" id="UP000003163"/>
    </source>
</evidence>
<dbReference type="Proteomes" id="UP000003163">
    <property type="component" value="Unassembled WGS sequence"/>
</dbReference>
<protein>
    <submittedName>
        <fullName evidence="1">Uncharacterized protein</fullName>
    </submittedName>
</protein>
<dbReference type="InParanoid" id="J9DF87"/>
<organism evidence="1 2">
    <name type="scientific">Edhazardia aedis (strain USNM 41457)</name>
    <name type="common">Microsporidian parasite</name>
    <dbReference type="NCBI Taxonomy" id="1003232"/>
    <lineage>
        <taxon>Eukaryota</taxon>
        <taxon>Fungi</taxon>
        <taxon>Fungi incertae sedis</taxon>
        <taxon>Microsporidia</taxon>
        <taxon>Edhazardia</taxon>
    </lineage>
</organism>
<proteinExistence type="predicted"/>